<evidence type="ECO:0000313" key="1">
    <source>
        <dbReference type="EMBL" id="KKT82450.1"/>
    </source>
</evidence>
<organism evidence="1 2">
    <name type="scientific">Candidatus Yanofskybacteria bacterium GW2011_GWA2_44_9</name>
    <dbReference type="NCBI Taxonomy" id="1619025"/>
    <lineage>
        <taxon>Bacteria</taxon>
        <taxon>Candidatus Yanofskyibacteriota</taxon>
    </lineage>
</organism>
<evidence type="ECO:0000313" key="2">
    <source>
        <dbReference type="Proteomes" id="UP000034032"/>
    </source>
</evidence>
<proteinExistence type="predicted"/>
<dbReference type="Proteomes" id="UP000034032">
    <property type="component" value="Unassembled WGS sequence"/>
</dbReference>
<gene>
    <name evidence="1" type="ORF">UW79_C0006G0028</name>
</gene>
<protein>
    <submittedName>
        <fullName evidence="1">Uncharacterized protein</fullName>
    </submittedName>
</protein>
<dbReference type="AlphaFoldDB" id="A0A0G1KG05"/>
<accession>A0A0G1KG05</accession>
<comment type="caution">
    <text evidence="1">The sequence shown here is derived from an EMBL/GenBank/DDBJ whole genome shotgun (WGS) entry which is preliminary data.</text>
</comment>
<dbReference type="EMBL" id="LCJR01000006">
    <property type="protein sequence ID" value="KKT82450.1"/>
    <property type="molecule type" value="Genomic_DNA"/>
</dbReference>
<reference evidence="1 2" key="1">
    <citation type="journal article" date="2015" name="Nature">
        <title>rRNA introns, odd ribosomes, and small enigmatic genomes across a large radiation of phyla.</title>
        <authorList>
            <person name="Brown C.T."/>
            <person name="Hug L.A."/>
            <person name="Thomas B.C."/>
            <person name="Sharon I."/>
            <person name="Castelle C.J."/>
            <person name="Singh A."/>
            <person name="Wilkins M.J."/>
            <person name="Williams K.H."/>
            <person name="Banfield J.F."/>
        </authorList>
    </citation>
    <scope>NUCLEOTIDE SEQUENCE [LARGE SCALE GENOMIC DNA]</scope>
</reference>
<sequence>MDRNQLVKLATESLDDANEAWENLSVTKASGSVTAHMAAEIFRVRVRQEERYERERWNGPTGGD</sequence>
<name>A0A0G1KG05_9BACT</name>